<keyword evidence="5" id="KW-0547">Nucleotide-binding</keyword>
<feature type="compositionally biased region" description="Basic residues" evidence="14">
    <location>
        <begin position="403"/>
        <end position="412"/>
    </location>
</feature>
<dbReference type="GO" id="GO:0004693">
    <property type="term" value="F:cyclin-dependent protein serine/threonine kinase activity"/>
    <property type="evidence" value="ECO:0007669"/>
    <property type="project" value="UniProtKB-EC"/>
</dbReference>
<dbReference type="SUPFAM" id="SSF56112">
    <property type="entry name" value="Protein kinase-like (PK-like)"/>
    <property type="match status" value="1"/>
</dbReference>
<evidence type="ECO:0000256" key="7">
    <source>
        <dbReference type="ARBA" id="ARBA00022840"/>
    </source>
</evidence>
<feature type="compositionally biased region" description="Basic and acidic residues" evidence="14">
    <location>
        <begin position="319"/>
        <end position="332"/>
    </location>
</feature>
<evidence type="ECO:0000256" key="10">
    <source>
        <dbReference type="ARBA" id="ARBA00041902"/>
    </source>
</evidence>
<feature type="compositionally biased region" description="Low complexity" evidence="14">
    <location>
        <begin position="70"/>
        <end position="89"/>
    </location>
</feature>
<evidence type="ECO:0000256" key="5">
    <source>
        <dbReference type="ARBA" id="ARBA00022741"/>
    </source>
</evidence>
<feature type="region of interest" description="Disordered" evidence="14">
    <location>
        <begin position="257"/>
        <end position="1002"/>
    </location>
</feature>
<feature type="compositionally biased region" description="Basic and acidic residues" evidence="14">
    <location>
        <begin position="942"/>
        <end position="958"/>
    </location>
</feature>
<feature type="compositionally biased region" description="Basic and acidic residues" evidence="14">
    <location>
        <begin position="704"/>
        <end position="740"/>
    </location>
</feature>
<feature type="compositionally biased region" description="Basic and acidic residues" evidence="14">
    <location>
        <begin position="483"/>
        <end position="516"/>
    </location>
</feature>
<reference evidence="16" key="1">
    <citation type="journal article" date="2015" name="PLoS ONE">
        <title>Comprehensive Evaluation of Toxoplasma gondii VEG and Neospora caninum LIV Genomes with Tachyzoite Stage Transcriptome and Proteome Defines Novel Transcript Features.</title>
        <authorList>
            <person name="Ramaprasad A."/>
            <person name="Mourier T."/>
            <person name="Naeem R."/>
            <person name="Malas T.B."/>
            <person name="Moussa E."/>
            <person name="Panigrahi A."/>
            <person name="Vermont S.J."/>
            <person name="Otto T.D."/>
            <person name="Wastling J."/>
            <person name="Pain A."/>
        </authorList>
    </citation>
    <scope>NUCLEOTIDE SEQUENCE</scope>
    <source>
        <strain evidence="16">Liverpool</strain>
    </source>
</reference>
<dbReference type="PANTHER" id="PTHR24056:SF107">
    <property type="entry name" value="CYCLIN-DEPENDENT KINASE 11A-RELATED"/>
    <property type="match status" value="1"/>
</dbReference>
<dbReference type="InterPro" id="IPR050108">
    <property type="entry name" value="CDK"/>
</dbReference>
<feature type="region of interest" description="Disordered" evidence="14">
    <location>
        <begin position="133"/>
        <end position="161"/>
    </location>
</feature>
<feature type="compositionally biased region" description="Basic and acidic residues" evidence="14">
    <location>
        <begin position="914"/>
        <end position="924"/>
    </location>
</feature>
<feature type="compositionally biased region" description="Acidic residues" evidence="14">
    <location>
        <begin position="770"/>
        <end position="786"/>
    </location>
</feature>
<dbReference type="PANTHER" id="PTHR24056">
    <property type="entry name" value="CELL DIVISION PROTEIN KINASE"/>
    <property type="match status" value="1"/>
</dbReference>
<keyword evidence="4" id="KW-0808">Transferase</keyword>
<feature type="region of interest" description="Disordered" evidence="14">
    <location>
        <begin position="1"/>
        <end position="121"/>
    </location>
</feature>
<feature type="region of interest" description="Disordered" evidence="14">
    <location>
        <begin position="1340"/>
        <end position="1382"/>
    </location>
</feature>
<sequence>MDSQMQHRLEVLRNKLGRQRTPVPPVPPALSSLKQPASVSLGMETSEAGAEGKEDSGAPAAAAETGAQFSPSSSSSCSAPSSSGSSASSFPGETVREAEGAVERSGERGAHVNGAGPETLASVPGTAALLAAASARSALRSGPASAAAQSFADTSSSVRSRFVGLSDMTTSTARRIVLLEGRKKSTAALLTESLRPSRSPSHPRGDAEKMRASGSLSGCETEREAPAEATGPTSRPRVSELQQWRSRLRENVEKQLEEFQTRARSQKVLAPRRATSKEPSDGEAETDPSGARNPARGGPGEEPEVGDEQPGDRVVGTKSDGREADLRAADRGEGDEERGNNGGFHQGDAAKGDDSRAVDSHAVSSPTSRLPASREANKEGERDASEDGADFERPLSKSPLSRFHPHRPLKNAHLRDVHVAERQEDTSHAASGAVSSPEAGASARHASQGREERHGGRSRHPHEEPRSRGGACSKDGGSAARFAADRERDARDERERREGQALLDRDKKREGGGRGEAHRRRSPRRERSSEDEARREDVVVGGRPERRRGRSRSRERRRHEGNARAHHQELAARREEETRERERREEDAGRDARDRGKGGRERERERGREREGSSHGGSASAGRRSDERRREEASGGRVEGRRRRDDSERREEARASGSEGGEREERELASQPGNRTKAAGRGASGRRLSEERRSRSASPITRENSPETEEKQRAVRERDSAKRAPRDREGRGREREEERKRPRAAGSGGEMEAEGDSLRATALGKREAAEEREEGEIDEDEPEMREEDPAQKPDGGETKQNEEKKKEKEEKEKKKKEEKKKEKEKEEKEEEEKEKEEREENEREEREENEREEEEMEREEEEKEREEKEKEEKEENEDEREELFTPEPGETEMLLTPEDGGQVDASVGQPSVEESERRRRDGSDRASGQEGKGVGRALEASRLSREPRAGSDGDGRGEDEGEDDACLSARPGAEAAPDGARERGGEDDECSPEEDVDPEEREEEEELQRQLQSVGASCKCKRSSSLMYGCRRVEIFKKLNKISEGTYGAVFRAMNRTTGEIVALKQIKYHNRLWSEGFPVTSLREISIMLELQHPNVLDVQEVVVGTGQHQVFMVMEYIEHEVKTLLDEKPEFSTAERKCLLYQLLEALAYMHANFVFHRDLKPSNLLYSNRGVLKVADFGMARKFGFPLHNRVFTKNVVTLWYRPPEILLGEGTYDAACDVWAVGAIFGEFLRKKPLFAGHGELDTLNKIFKLCGTPTETSWPEFNSLPHIKNKKFFTSPPQCQPSWREVFPPPSKHLAMGSSGVLTDLGLDLLQKLLELNPAKRITAAEALQHEYFQEKPRPQLKELMPTFPDTNSQARRKRRRLGSGNPFDEQKHQDSFRFGARVDAEKFLSALADQTKEKKKDKTTGARKGR</sequence>
<evidence type="ECO:0000259" key="15">
    <source>
        <dbReference type="PROSITE" id="PS50011"/>
    </source>
</evidence>
<feature type="domain" description="Protein kinase" evidence="15">
    <location>
        <begin position="1036"/>
        <end position="1338"/>
    </location>
</feature>
<evidence type="ECO:0000256" key="3">
    <source>
        <dbReference type="ARBA" id="ARBA00022527"/>
    </source>
</evidence>
<comment type="subunit">
    <text evidence="8">May form a complex composed of at least the catalytic subunit CRK2 and a cyclin.</text>
</comment>
<feature type="compositionally biased region" description="Basic residues" evidence="14">
    <location>
        <begin position="545"/>
        <end position="557"/>
    </location>
</feature>
<proteinExistence type="inferred from homology"/>
<comment type="catalytic activity">
    <reaction evidence="12">
        <text>L-threonyl-[protein] + ATP = O-phospho-L-threonyl-[protein] + ADP + H(+)</text>
        <dbReference type="Rhea" id="RHEA:46608"/>
        <dbReference type="Rhea" id="RHEA-COMP:11060"/>
        <dbReference type="Rhea" id="RHEA-COMP:11605"/>
        <dbReference type="ChEBI" id="CHEBI:15378"/>
        <dbReference type="ChEBI" id="CHEBI:30013"/>
        <dbReference type="ChEBI" id="CHEBI:30616"/>
        <dbReference type="ChEBI" id="CHEBI:61977"/>
        <dbReference type="ChEBI" id="CHEBI:456216"/>
        <dbReference type="EC" id="2.7.11.22"/>
    </reaction>
</comment>
<evidence type="ECO:0000256" key="8">
    <source>
        <dbReference type="ARBA" id="ARBA00038543"/>
    </source>
</evidence>
<feature type="region of interest" description="Disordered" evidence="14">
    <location>
        <begin position="185"/>
        <end position="242"/>
    </location>
</feature>
<feature type="compositionally biased region" description="Acidic residues" evidence="14">
    <location>
        <begin position="850"/>
        <end position="864"/>
    </location>
</feature>
<feature type="compositionally biased region" description="Basic and acidic residues" evidence="14">
    <location>
        <begin position="623"/>
        <end position="668"/>
    </location>
</feature>
<evidence type="ECO:0000256" key="6">
    <source>
        <dbReference type="ARBA" id="ARBA00022777"/>
    </source>
</evidence>
<dbReference type="InterPro" id="IPR008271">
    <property type="entry name" value="Ser/Thr_kinase_AS"/>
</dbReference>
<dbReference type="GO" id="GO:0007346">
    <property type="term" value="P:regulation of mitotic cell cycle"/>
    <property type="evidence" value="ECO:0007669"/>
    <property type="project" value="TreeGrafter"/>
</dbReference>
<dbReference type="SMART" id="SM00220">
    <property type="entry name" value="S_TKc"/>
    <property type="match status" value="1"/>
</dbReference>
<evidence type="ECO:0000256" key="11">
    <source>
        <dbReference type="ARBA" id="ARBA00042858"/>
    </source>
</evidence>
<comment type="catalytic activity">
    <reaction evidence="13">
        <text>L-seryl-[protein] + ATP = O-phospho-L-seryl-[protein] + ADP + H(+)</text>
        <dbReference type="Rhea" id="RHEA:17989"/>
        <dbReference type="Rhea" id="RHEA-COMP:9863"/>
        <dbReference type="Rhea" id="RHEA-COMP:11604"/>
        <dbReference type="ChEBI" id="CHEBI:15378"/>
        <dbReference type="ChEBI" id="CHEBI:29999"/>
        <dbReference type="ChEBI" id="CHEBI:30616"/>
        <dbReference type="ChEBI" id="CHEBI:83421"/>
        <dbReference type="ChEBI" id="CHEBI:456216"/>
        <dbReference type="EC" id="2.7.11.22"/>
    </reaction>
</comment>
<evidence type="ECO:0000256" key="12">
    <source>
        <dbReference type="ARBA" id="ARBA00047811"/>
    </source>
</evidence>
<evidence type="ECO:0000313" key="16">
    <source>
        <dbReference type="EMBL" id="CEL64217.1"/>
    </source>
</evidence>
<dbReference type="Gene3D" id="1.10.510.10">
    <property type="entry name" value="Transferase(Phosphotransferase) domain 1"/>
    <property type="match status" value="1"/>
</dbReference>
<feature type="compositionally biased region" description="Basic and acidic residues" evidence="14">
    <location>
        <begin position="348"/>
        <end position="359"/>
    </location>
</feature>
<comment type="similarity">
    <text evidence="1">Belongs to the protein kinase superfamily. CMGC Ser/Thr protein kinase family. CDC2/CDKX subfamily.</text>
</comment>
<dbReference type="FunFam" id="1.10.510.10:FF:000624">
    <property type="entry name" value="Mitogen-activated protein kinase"/>
    <property type="match status" value="1"/>
</dbReference>
<name>A0A0F7U732_NEOCL</name>
<feature type="region of interest" description="Disordered" evidence="14">
    <location>
        <begin position="1396"/>
        <end position="1416"/>
    </location>
</feature>
<dbReference type="EMBL" id="LN714474">
    <property type="protein sequence ID" value="CEL64217.1"/>
    <property type="molecule type" value="Genomic_DNA"/>
</dbReference>
<feature type="compositionally biased region" description="Basic and acidic residues" evidence="14">
    <location>
        <begin position="525"/>
        <end position="538"/>
    </location>
</feature>
<dbReference type="InterPro" id="IPR000719">
    <property type="entry name" value="Prot_kinase_dom"/>
</dbReference>
<organism evidence="16">
    <name type="scientific">Neospora caninum (strain Liverpool)</name>
    <dbReference type="NCBI Taxonomy" id="572307"/>
    <lineage>
        <taxon>Eukaryota</taxon>
        <taxon>Sar</taxon>
        <taxon>Alveolata</taxon>
        <taxon>Apicomplexa</taxon>
        <taxon>Conoidasida</taxon>
        <taxon>Coccidia</taxon>
        <taxon>Eucoccidiorida</taxon>
        <taxon>Eimeriorina</taxon>
        <taxon>Sarcocystidae</taxon>
        <taxon>Neospora</taxon>
    </lineage>
</organism>
<dbReference type="PROSITE" id="PS50011">
    <property type="entry name" value="PROTEIN_KINASE_DOM"/>
    <property type="match status" value="1"/>
</dbReference>
<protein>
    <recommendedName>
        <fullName evidence="9">Cyclin-dependent kinase 2 homolog</fullName>
        <ecNumber evidence="2">2.7.11.22</ecNumber>
    </recommendedName>
    <alternativeName>
        <fullName evidence="10">Cell division control protein 2 homolog</fullName>
    </alternativeName>
    <alternativeName>
        <fullName evidence="11">cdc2-related kinase 2</fullName>
    </alternativeName>
</protein>
<feature type="compositionally biased region" description="Basic and acidic residues" evidence="14">
    <location>
        <begin position="787"/>
        <end position="812"/>
    </location>
</feature>
<dbReference type="PROSITE" id="PS00108">
    <property type="entry name" value="PROTEIN_KINASE_ST"/>
    <property type="match status" value="1"/>
</dbReference>
<dbReference type="GO" id="GO:0005524">
    <property type="term" value="F:ATP binding"/>
    <property type="evidence" value="ECO:0007669"/>
    <property type="project" value="UniProtKB-KW"/>
</dbReference>
<evidence type="ECO:0000256" key="1">
    <source>
        <dbReference type="ARBA" id="ARBA00006485"/>
    </source>
</evidence>
<feature type="compositionally biased region" description="Basic and acidic residues" evidence="14">
    <location>
        <begin position="558"/>
        <end position="613"/>
    </location>
</feature>
<dbReference type="Pfam" id="PF00069">
    <property type="entry name" value="Pkinase"/>
    <property type="match status" value="1"/>
</dbReference>
<dbReference type="GO" id="GO:0005634">
    <property type="term" value="C:nucleus"/>
    <property type="evidence" value="ECO:0007669"/>
    <property type="project" value="TreeGrafter"/>
</dbReference>
<evidence type="ECO:0000256" key="14">
    <source>
        <dbReference type="SAM" id="MobiDB-lite"/>
    </source>
</evidence>
<keyword evidence="6 16" id="KW-0418">Kinase</keyword>
<dbReference type="EC" id="2.7.11.22" evidence="2"/>
<dbReference type="InterPro" id="IPR011009">
    <property type="entry name" value="Kinase-like_dom_sf"/>
</dbReference>
<keyword evidence="3" id="KW-0723">Serine/threonine-protein kinase</keyword>
<feature type="compositionally biased region" description="Basic and acidic residues" evidence="14">
    <location>
        <begin position="448"/>
        <end position="467"/>
    </location>
</feature>
<feature type="compositionally biased region" description="Acidic residues" evidence="14">
    <location>
        <begin position="985"/>
        <end position="1002"/>
    </location>
</feature>
<dbReference type="Gene3D" id="3.30.200.20">
    <property type="entry name" value="Phosphorylase Kinase, domain 1"/>
    <property type="match status" value="1"/>
</dbReference>
<feature type="compositionally biased region" description="Basic and acidic residues" evidence="14">
    <location>
        <begin position="94"/>
        <end position="110"/>
    </location>
</feature>
<gene>
    <name evidence="16" type="ORF">BN1204_001240</name>
</gene>
<evidence type="ECO:0000256" key="2">
    <source>
        <dbReference type="ARBA" id="ARBA00012425"/>
    </source>
</evidence>
<dbReference type="FunFam" id="3.30.200.20:FF:000054">
    <property type="entry name" value="Cyclin-dependent kinase 11B"/>
    <property type="match status" value="1"/>
</dbReference>
<feature type="compositionally biased region" description="Basic and acidic residues" evidence="14">
    <location>
        <begin position="835"/>
        <end position="849"/>
    </location>
</feature>
<keyword evidence="7" id="KW-0067">ATP-binding</keyword>
<evidence type="ECO:0000256" key="4">
    <source>
        <dbReference type="ARBA" id="ARBA00022679"/>
    </source>
</evidence>
<dbReference type="CDD" id="cd07843">
    <property type="entry name" value="STKc_CDC2L1"/>
    <property type="match status" value="1"/>
</dbReference>
<accession>A0A0F7U732</accession>
<evidence type="ECO:0000256" key="9">
    <source>
        <dbReference type="ARBA" id="ARBA00039612"/>
    </source>
</evidence>
<feature type="compositionally biased region" description="Basic and acidic residues" evidence="14">
    <location>
        <begin position="1"/>
        <end position="13"/>
    </location>
</feature>
<dbReference type="InterPro" id="IPR045267">
    <property type="entry name" value="CDK11/PITSLRE_STKc"/>
</dbReference>
<feature type="compositionally biased region" description="Basic and acidic residues" evidence="14">
    <location>
        <begin position="375"/>
        <end position="395"/>
    </location>
</feature>
<evidence type="ECO:0000256" key="13">
    <source>
        <dbReference type="ARBA" id="ARBA00048367"/>
    </source>
</evidence>
<feature type="compositionally biased region" description="Basic and acidic residues" evidence="14">
    <location>
        <begin position="1400"/>
        <end position="1410"/>
    </location>
</feature>
<feature type="compositionally biased region" description="Basic and acidic residues" evidence="14">
    <location>
        <begin position="413"/>
        <end position="427"/>
    </location>
</feature>
<feature type="compositionally biased region" description="Low complexity" evidence="14">
    <location>
        <begin position="133"/>
        <end position="148"/>
    </location>
</feature>